<dbReference type="PANTHER" id="PTHR31001:SF90">
    <property type="entry name" value="CENTROMERE DNA-BINDING PROTEIN COMPLEX CBF3 SUBUNIT B"/>
    <property type="match status" value="1"/>
</dbReference>
<dbReference type="GO" id="GO:0003677">
    <property type="term" value="F:DNA binding"/>
    <property type="evidence" value="ECO:0007669"/>
    <property type="project" value="InterPro"/>
</dbReference>
<reference evidence="5" key="2">
    <citation type="submission" date="2020-05" db="EMBL/GenBank/DDBJ databases">
        <authorList>
            <person name="Kim H.-S."/>
            <person name="Proctor R.H."/>
            <person name="Brown D.W."/>
        </authorList>
    </citation>
    <scope>NUCLEOTIDE SEQUENCE</scope>
    <source>
        <strain evidence="5">NRRL 20472</strain>
    </source>
</reference>
<dbReference type="CDD" id="cd12148">
    <property type="entry name" value="fungal_TF_MHR"/>
    <property type="match status" value="1"/>
</dbReference>
<dbReference type="EMBL" id="JABEXW010000160">
    <property type="protein sequence ID" value="KAF4969501.1"/>
    <property type="molecule type" value="Genomic_DNA"/>
</dbReference>
<organism evidence="5 6">
    <name type="scientific">Fusarium sarcochroum</name>
    <dbReference type="NCBI Taxonomy" id="1208366"/>
    <lineage>
        <taxon>Eukaryota</taxon>
        <taxon>Fungi</taxon>
        <taxon>Dikarya</taxon>
        <taxon>Ascomycota</taxon>
        <taxon>Pezizomycotina</taxon>
        <taxon>Sordariomycetes</taxon>
        <taxon>Hypocreomycetidae</taxon>
        <taxon>Hypocreales</taxon>
        <taxon>Nectriaceae</taxon>
        <taxon>Fusarium</taxon>
        <taxon>Fusarium lateritium species complex</taxon>
    </lineage>
</organism>
<dbReference type="AlphaFoldDB" id="A0A8H4U434"/>
<gene>
    <name evidence="5" type="ORF">FSARC_3287</name>
</gene>
<evidence type="ECO:0000256" key="1">
    <source>
        <dbReference type="ARBA" id="ARBA00004123"/>
    </source>
</evidence>
<evidence type="ECO:0000259" key="4">
    <source>
        <dbReference type="Pfam" id="PF04082"/>
    </source>
</evidence>
<feature type="compositionally biased region" description="Polar residues" evidence="3">
    <location>
        <begin position="189"/>
        <end position="207"/>
    </location>
</feature>
<sequence length="760" mass="84518">MATEKPTQNDTSTVVDQQTDSSASDENESKQMTRSSNKSQLDRSNAEPQQNLSQPQNQQPVQASGQETNKKSSAPSVNLDMDLDVEVELKAKIKGDLELSILSPRHDGLSVSPATPFMPAMSRQEAALRSQPPLLKLHTTKYKLPQDPILEGNITSQLTDLTTPPTHTLTPSEQATLLEKAVFPDQDGQPLTKQAISSRTESSSHGTPFSFHNDGTSPAASAPNNAHLAHLIAQLPPLDQATLLFDHFVATIYPTLCVLHIPSVRELLEKTYGSIADTEPKIEDLLMLFSIFAGAALSWTDELLRKLDATKENANSAFETYFHYAMSIVDDARRPLLPSTTAVVAVATLAHVAINSDDTFPFRALNIRNRCYLMCRVMMIHRLDGSTKCKERELTGANSIDLEIQRRVWWNMVASDWLGSFSGSSQEGVYTFIPRLMNVNQPCNVDDDQITASGPVVGSPPSVPTDMSFFFLRIKLAEICREIVDTLPPMLNDVHESDYNVILELDKKLQDLANSLPEFCRLDSESIERTKGICEKRPYIHWQRIGLHLGIHARLCRLHRPYHLEAYSNLAYSYSRTTSIQSAYRVLELRRLMDDAGAASNFRPERFWVILQHVTTAALTLAVDVSSHPEAPNTEALREKVLAAHETLNRSRKNAQSLIKGIGKNMEQIVGTLQKKRPNVVTGPLSTSEFTPSGASLEVAAPDGILIDANDMTMDDLQDGRGDEYSHQLWSDFLAAVPDLEEFEWTSLLQDLDFDPNHIN</sequence>
<keyword evidence="2" id="KW-0539">Nucleus</keyword>
<comment type="caution">
    <text evidence="5">The sequence shown here is derived from an EMBL/GenBank/DDBJ whole genome shotgun (WGS) entry which is preliminary data.</text>
</comment>
<dbReference type="PANTHER" id="PTHR31001">
    <property type="entry name" value="UNCHARACTERIZED TRANSCRIPTIONAL REGULATORY PROTEIN"/>
    <property type="match status" value="1"/>
</dbReference>
<feature type="region of interest" description="Disordered" evidence="3">
    <location>
        <begin position="1"/>
        <end position="79"/>
    </location>
</feature>
<dbReference type="GO" id="GO:0005634">
    <property type="term" value="C:nucleus"/>
    <property type="evidence" value="ECO:0007669"/>
    <property type="project" value="UniProtKB-SubCell"/>
</dbReference>
<name>A0A8H4U434_9HYPO</name>
<accession>A0A8H4U434</accession>
<protein>
    <recommendedName>
        <fullName evidence="4">Xylanolytic transcriptional activator regulatory domain-containing protein</fullName>
    </recommendedName>
</protein>
<dbReference type="InterPro" id="IPR007219">
    <property type="entry name" value="XnlR_reg_dom"/>
</dbReference>
<dbReference type="Proteomes" id="UP000622797">
    <property type="component" value="Unassembled WGS sequence"/>
</dbReference>
<keyword evidence="6" id="KW-1185">Reference proteome</keyword>
<proteinExistence type="predicted"/>
<evidence type="ECO:0000256" key="2">
    <source>
        <dbReference type="ARBA" id="ARBA00023242"/>
    </source>
</evidence>
<dbReference type="InterPro" id="IPR050613">
    <property type="entry name" value="Sec_Metabolite_Reg"/>
</dbReference>
<feature type="region of interest" description="Disordered" evidence="3">
    <location>
        <begin position="188"/>
        <end position="222"/>
    </location>
</feature>
<feature type="compositionally biased region" description="Low complexity" evidence="3">
    <location>
        <begin position="48"/>
        <end position="66"/>
    </location>
</feature>
<dbReference type="Pfam" id="PF04082">
    <property type="entry name" value="Fungal_trans"/>
    <property type="match status" value="1"/>
</dbReference>
<dbReference type="GO" id="GO:0008270">
    <property type="term" value="F:zinc ion binding"/>
    <property type="evidence" value="ECO:0007669"/>
    <property type="project" value="InterPro"/>
</dbReference>
<evidence type="ECO:0000256" key="3">
    <source>
        <dbReference type="SAM" id="MobiDB-lite"/>
    </source>
</evidence>
<reference evidence="5" key="1">
    <citation type="journal article" date="2020" name="BMC Genomics">
        <title>Correction to: Identification and distribution of gene clusters required for synthesis of sphingolipid metabolism inhibitors in diverse species of the filamentous fungus Fusarium.</title>
        <authorList>
            <person name="Kim H.S."/>
            <person name="Lohmar J.M."/>
            <person name="Busman M."/>
            <person name="Brown D.W."/>
            <person name="Naumann T.A."/>
            <person name="Divon H.H."/>
            <person name="Lysoe E."/>
            <person name="Uhlig S."/>
            <person name="Proctor R.H."/>
        </authorList>
    </citation>
    <scope>NUCLEOTIDE SEQUENCE</scope>
    <source>
        <strain evidence="5">NRRL 20472</strain>
    </source>
</reference>
<dbReference type="OrthoDB" id="3014581at2759"/>
<evidence type="ECO:0000313" key="6">
    <source>
        <dbReference type="Proteomes" id="UP000622797"/>
    </source>
</evidence>
<evidence type="ECO:0000313" key="5">
    <source>
        <dbReference type="EMBL" id="KAF4969501.1"/>
    </source>
</evidence>
<feature type="domain" description="Xylanolytic transcriptional activator regulatory" evidence="4">
    <location>
        <begin position="246"/>
        <end position="509"/>
    </location>
</feature>
<comment type="subcellular location">
    <subcellularLocation>
        <location evidence="1">Nucleus</location>
    </subcellularLocation>
</comment>
<feature type="compositionally biased region" description="Polar residues" evidence="3">
    <location>
        <begin position="213"/>
        <end position="222"/>
    </location>
</feature>
<feature type="compositionally biased region" description="Polar residues" evidence="3">
    <location>
        <begin position="1"/>
        <end position="39"/>
    </location>
</feature>
<dbReference type="GO" id="GO:0006351">
    <property type="term" value="P:DNA-templated transcription"/>
    <property type="evidence" value="ECO:0007669"/>
    <property type="project" value="InterPro"/>
</dbReference>